<evidence type="ECO:0000256" key="2">
    <source>
        <dbReference type="ARBA" id="ARBA00023015"/>
    </source>
</evidence>
<accession>A0ABN2PP29</accession>
<dbReference type="SUPFAM" id="SSF88659">
    <property type="entry name" value="Sigma3 and sigma4 domains of RNA polymerase sigma factors"/>
    <property type="match status" value="1"/>
</dbReference>
<name>A0ABN2PP29_9ACTN</name>
<dbReference type="InterPro" id="IPR013249">
    <property type="entry name" value="RNA_pol_sigma70_r4_t2"/>
</dbReference>
<evidence type="ECO:0000313" key="7">
    <source>
        <dbReference type="Proteomes" id="UP001501612"/>
    </source>
</evidence>
<evidence type="ECO:0000256" key="1">
    <source>
        <dbReference type="ARBA" id="ARBA00010641"/>
    </source>
</evidence>
<sequence length="613" mass="65897">MTSPHDFDAFYVGSRRRLLLQTWALTGDLPASRRAVRDAYVAAWHRWRKVGRTEDPEQVVRPHAWASAQRRSTTRPWHRERGLSEEVRSTLDALQKLSPTRRRVLVLSHLASLSLPEVARELALLPSTVERELQSATAQLSLQRGVPSTSVRSLFEPLDAVVGDVTWPRVTIVRRAGATRRRVHVLAGAALTTAALVASGVVVTDDGGLRSSLQTERLAGTPAAGEGPATRAAGLDPRRMLARDQAARLAPDLRWRVRDTTDNTAGDGLVLPCQAERYADPEGEEALVRRLRGQEQGAGAGGPRTDLTQVQELSADADAARTAYRRTLRWFAGCSEPRVQLLATEEVVDVGEQATLFVLRSWDDPVTTHTVAVARTGRVVSTLVRSERTEEPPAREPLTALLAVSVNAVCGTDGAGLCAGPPSTRPRDPLPVGTPGMLEVLDLPPAGDLAQPWVGTDPQPATVNLAATRCDETDFAADPVTDDRTRTFVVPEAELPAEFGLTETVGLLPRAVGATAFVAGVRERMAGCESDDLGTEVEPLLDEGDAAGERAVWRVTVEVSEDRTVEYLMGVVRNGRAVGQVGFVPADGVGIDPGTFNDLVARAQVRLAATPGL</sequence>
<gene>
    <name evidence="6" type="ORF">GCM10009737_30240</name>
</gene>
<reference evidence="6 7" key="1">
    <citation type="journal article" date="2019" name="Int. J. Syst. Evol. Microbiol.">
        <title>The Global Catalogue of Microorganisms (GCM) 10K type strain sequencing project: providing services to taxonomists for standard genome sequencing and annotation.</title>
        <authorList>
            <consortium name="The Broad Institute Genomics Platform"/>
            <consortium name="The Broad Institute Genome Sequencing Center for Infectious Disease"/>
            <person name="Wu L."/>
            <person name="Ma J."/>
        </authorList>
    </citation>
    <scope>NUCLEOTIDE SEQUENCE [LARGE SCALE GENOMIC DNA]</scope>
    <source>
        <strain evidence="6 7">JCM 14046</strain>
    </source>
</reference>
<keyword evidence="7" id="KW-1185">Reference proteome</keyword>
<feature type="domain" description="RNA polymerase sigma factor 70 region 4 type 2" evidence="5">
    <location>
        <begin position="91"/>
        <end position="136"/>
    </location>
</feature>
<evidence type="ECO:0000256" key="3">
    <source>
        <dbReference type="ARBA" id="ARBA00023082"/>
    </source>
</evidence>
<dbReference type="Proteomes" id="UP001501612">
    <property type="component" value="Unassembled WGS sequence"/>
</dbReference>
<evidence type="ECO:0000259" key="5">
    <source>
        <dbReference type="Pfam" id="PF08281"/>
    </source>
</evidence>
<protein>
    <recommendedName>
        <fullName evidence="5">RNA polymerase sigma factor 70 region 4 type 2 domain-containing protein</fullName>
    </recommendedName>
</protein>
<keyword evidence="2" id="KW-0805">Transcription regulation</keyword>
<keyword evidence="3" id="KW-0731">Sigma factor</keyword>
<comment type="similarity">
    <text evidence="1">Belongs to the sigma-70 factor family. ECF subfamily.</text>
</comment>
<evidence type="ECO:0000256" key="4">
    <source>
        <dbReference type="ARBA" id="ARBA00023163"/>
    </source>
</evidence>
<dbReference type="RefSeq" id="WP_344008413.1">
    <property type="nucleotide sequence ID" value="NZ_BAAAMY010000007.1"/>
</dbReference>
<dbReference type="Pfam" id="PF08281">
    <property type="entry name" value="Sigma70_r4_2"/>
    <property type="match status" value="1"/>
</dbReference>
<comment type="caution">
    <text evidence="6">The sequence shown here is derived from an EMBL/GenBank/DDBJ whole genome shotgun (WGS) entry which is preliminary data.</text>
</comment>
<dbReference type="InterPro" id="IPR013324">
    <property type="entry name" value="RNA_pol_sigma_r3/r4-like"/>
</dbReference>
<organism evidence="6 7">
    <name type="scientific">Nocardioides lentus</name>
    <dbReference type="NCBI Taxonomy" id="338077"/>
    <lineage>
        <taxon>Bacteria</taxon>
        <taxon>Bacillati</taxon>
        <taxon>Actinomycetota</taxon>
        <taxon>Actinomycetes</taxon>
        <taxon>Propionibacteriales</taxon>
        <taxon>Nocardioidaceae</taxon>
        <taxon>Nocardioides</taxon>
    </lineage>
</organism>
<proteinExistence type="inferred from homology"/>
<dbReference type="Gene3D" id="1.10.10.10">
    <property type="entry name" value="Winged helix-like DNA-binding domain superfamily/Winged helix DNA-binding domain"/>
    <property type="match status" value="1"/>
</dbReference>
<evidence type="ECO:0000313" key="6">
    <source>
        <dbReference type="EMBL" id="GAA1926375.1"/>
    </source>
</evidence>
<dbReference type="InterPro" id="IPR036388">
    <property type="entry name" value="WH-like_DNA-bd_sf"/>
</dbReference>
<keyword evidence="4" id="KW-0804">Transcription</keyword>
<dbReference type="EMBL" id="BAAAMY010000007">
    <property type="protein sequence ID" value="GAA1926375.1"/>
    <property type="molecule type" value="Genomic_DNA"/>
</dbReference>